<evidence type="ECO:0000313" key="4">
    <source>
        <dbReference type="Proteomes" id="UP001428817"/>
    </source>
</evidence>
<reference evidence="4" key="2">
    <citation type="journal article" date="2019" name="Int. J. Syst. Evol. Microbiol.">
        <title>The Global Catalogue of Microorganisms (GCM) 10K type strain sequencing project: providing services to taxonomists for standard genome sequencing and annotation.</title>
        <authorList>
            <consortium name="The Broad Institute Genomics Platform"/>
            <consortium name="The Broad Institute Genome Sequencing Center for Infectious Disease"/>
            <person name="Wu L."/>
            <person name="Ma J."/>
        </authorList>
    </citation>
    <scope>NUCLEOTIDE SEQUENCE [LARGE SCALE GENOMIC DNA]</scope>
    <source>
        <strain evidence="4">JCM 18303</strain>
    </source>
</reference>
<name>A0ABP9QER9_9PSEU</name>
<keyword evidence="1" id="KW-0472">Membrane</keyword>
<dbReference type="Proteomes" id="UP001428817">
    <property type="component" value="Unassembled WGS sequence"/>
</dbReference>
<keyword evidence="4" id="KW-1185">Reference proteome</keyword>
<reference evidence="3" key="3">
    <citation type="submission" date="2023-12" db="EMBL/GenBank/DDBJ databases">
        <authorList>
            <person name="Sun Q."/>
            <person name="Inoue M."/>
        </authorList>
    </citation>
    <scope>NUCLEOTIDE SEQUENCE</scope>
    <source>
        <strain evidence="3">JCM 18303</strain>
    </source>
</reference>
<organism evidence="3 4">
    <name type="scientific">Pseudonocardia eucalypti</name>
    <dbReference type="NCBI Taxonomy" id="648755"/>
    <lineage>
        <taxon>Bacteria</taxon>
        <taxon>Bacillati</taxon>
        <taxon>Actinomycetota</taxon>
        <taxon>Actinomycetes</taxon>
        <taxon>Pseudonocardiales</taxon>
        <taxon>Pseudonocardiaceae</taxon>
        <taxon>Pseudonocardia</taxon>
    </lineage>
</organism>
<evidence type="ECO:0000313" key="3">
    <source>
        <dbReference type="EMBL" id="GAA5160677.1"/>
    </source>
</evidence>
<accession>A0ABP9QER9</accession>
<reference evidence="3" key="1">
    <citation type="journal article" date="2014" name="Int. J. Syst. Evol. Microbiol.">
        <title>Complete genome of a new Firmicutes species belonging to the dominant human colonic microbiota ('Ruminococcus bicirculans') reveals two chromosomes and a selective capacity to utilize plant glucans.</title>
        <authorList>
            <consortium name="NISC Comparative Sequencing Program"/>
            <person name="Wegmann U."/>
            <person name="Louis P."/>
            <person name="Goesmann A."/>
            <person name="Henrissat B."/>
            <person name="Duncan S.H."/>
            <person name="Flint H.J."/>
        </authorList>
    </citation>
    <scope>NUCLEOTIDE SEQUENCE</scope>
    <source>
        <strain evidence="3">JCM 18303</strain>
    </source>
</reference>
<evidence type="ECO:0000256" key="1">
    <source>
        <dbReference type="SAM" id="Phobius"/>
    </source>
</evidence>
<feature type="transmembrane region" description="Helical" evidence="1">
    <location>
        <begin position="35"/>
        <end position="51"/>
    </location>
</feature>
<feature type="transmembrane region" description="Helical" evidence="1">
    <location>
        <begin position="12"/>
        <end position="29"/>
    </location>
</feature>
<dbReference type="RefSeq" id="WP_185060479.1">
    <property type="nucleotide sequence ID" value="NZ_BAABJP010000020.1"/>
</dbReference>
<comment type="caution">
    <text evidence="3">The sequence shown here is derived from an EMBL/GenBank/DDBJ whole genome shotgun (WGS) entry which is preliminary data.</text>
</comment>
<keyword evidence="1" id="KW-1133">Transmembrane helix</keyword>
<proteinExistence type="predicted"/>
<sequence>MLSTTGWVLKTWFKTTLWLALGVGAVWLFTEDTGYLTVAIIAAVLAEVWTIRSLCREWLTEAEVWCWWWPK</sequence>
<keyword evidence="1" id="KW-0812">Transmembrane</keyword>
<evidence type="ECO:0000313" key="2">
    <source>
        <dbReference type="EMBL" id="GAA5159812.1"/>
    </source>
</evidence>
<dbReference type="EMBL" id="BAABJP010000021">
    <property type="protein sequence ID" value="GAA5160677.1"/>
    <property type="molecule type" value="Genomic_DNA"/>
</dbReference>
<protein>
    <submittedName>
        <fullName evidence="3">Uncharacterized protein</fullName>
    </submittedName>
</protein>
<dbReference type="EMBL" id="BAABJP010000020">
    <property type="protein sequence ID" value="GAA5159812.1"/>
    <property type="molecule type" value="Genomic_DNA"/>
</dbReference>
<gene>
    <name evidence="2" type="ORF">GCM10023321_41450</name>
    <name evidence="3" type="ORF">GCM10023321_43760</name>
</gene>